<evidence type="ECO:0000313" key="3">
    <source>
        <dbReference type="Proteomes" id="UP000199410"/>
    </source>
</evidence>
<evidence type="ECO:0000259" key="1">
    <source>
        <dbReference type="Pfam" id="PF13847"/>
    </source>
</evidence>
<reference evidence="2 3" key="1">
    <citation type="submission" date="2016-10" db="EMBL/GenBank/DDBJ databases">
        <authorList>
            <person name="Varghese N."/>
            <person name="Submissions S."/>
        </authorList>
    </citation>
    <scope>NUCLEOTIDE SEQUENCE [LARGE SCALE GENOMIC DNA]</scope>
    <source>
        <strain evidence="2 3">TC-13</strain>
    </source>
</reference>
<proteinExistence type="predicted"/>
<dbReference type="RefSeq" id="WP_089987401.1">
    <property type="nucleotide sequence ID" value="NZ_FMVP01000032.1"/>
</dbReference>
<accession>A0A1H9FHI5</accession>
<keyword evidence="2" id="KW-0808">Transferase</keyword>
<evidence type="ECO:0000313" key="2">
    <source>
        <dbReference type="EMBL" id="SEQ37400.1"/>
    </source>
</evidence>
<dbReference type="GO" id="GO:0008168">
    <property type="term" value="F:methyltransferase activity"/>
    <property type="evidence" value="ECO:0007669"/>
    <property type="project" value="UniProtKB-KW"/>
</dbReference>
<dbReference type="Gene3D" id="3.40.50.150">
    <property type="entry name" value="Vaccinia Virus protein VP39"/>
    <property type="match status" value="1"/>
</dbReference>
<dbReference type="InterPro" id="IPR029063">
    <property type="entry name" value="SAM-dependent_MTases_sf"/>
</dbReference>
<organism evidence="2 3">
    <name type="scientific">Lysinibacillus fusiformis</name>
    <dbReference type="NCBI Taxonomy" id="28031"/>
    <lineage>
        <taxon>Bacteria</taxon>
        <taxon>Bacillati</taxon>
        <taxon>Bacillota</taxon>
        <taxon>Bacilli</taxon>
        <taxon>Bacillales</taxon>
        <taxon>Bacillaceae</taxon>
        <taxon>Lysinibacillus</taxon>
    </lineage>
</organism>
<feature type="domain" description="Methyltransferase" evidence="1">
    <location>
        <begin position="39"/>
        <end position="154"/>
    </location>
</feature>
<dbReference type="Proteomes" id="UP000199410">
    <property type="component" value="Unassembled WGS sequence"/>
</dbReference>
<dbReference type="GO" id="GO:0032259">
    <property type="term" value="P:methylation"/>
    <property type="evidence" value="ECO:0007669"/>
    <property type="project" value="UniProtKB-KW"/>
</dbReference>
<dbReference type="AlphaFoldDB" id="A0A1H9FHI5"/>
<name>A0A1H9FHI5_9BACI</name>
<gene>
    <name evidence="2" type="ORF">SAMN02787113_01612</name>
</gene>
<sequence>MQDQVKSFCQKYNLYKENEIQQIQLRHRFALVEAFDIQGGMRVLEIGCGQGDTTVVLADIVGDTGHVLALDIAASDYGAPLTLAQAHAQIQSSPLGKRISFHVETDFLTFHLLENIDVVVLSHSSWYFKSKEQLLQYFKRAKQLGVKLCFAEWDMAYTSLQQRSHFCAVSVLALYSAFIENEGNIQNVWSKSQSLAIAETANFQLKKSVIVEADYLQDGGWERDYANAIADEFEIAPLSIQALIKSYIEVMNETQEVTSLNSFVQVFE</sequence>
<keyword evidence="2" id="KW-0489">Methyltransferase</keyword>
<dbReference type="InterPro" id="IPR025714">
    <property type="entry name" value="Methyltranfer_dom"/>
</dbReference>
<dbReference type="Pfam" id="PF13847">
    <property type="entry name" value="Methyltransf_31"/>
    <property type="match status" value="1"/>
</dbReference>
<dbReference type="CDD" id="cd02440">
    <property type="entry name" value="AdoMet_MTases"/>
    <property type="match status" value="1"/>
</dbReference>
<dbReference type="EMBL" id="FOEL01000004">
    <property type="protein sequence ID" value="SEQ37400.1"/>
    <property type="molecule type" value="Genomic_DNA"/>
</dbReference>
<protein>
    <submittedName>
        <fullName evidence="2">Protein-L-isoaspartate(D-aspartate) O-methyltransferase (PCMT)</fullName>
    </submittedName>
</protein>
<comment type="caution">
    <text evidence="2">The sequence shown here is derived from an EMBL/GenBank/DDBJ whole genome shotgun (WGS) entry which is preliminary data.</text>
</comment>
<dbReference type="SUPFAM" id="SSF53335">
    <property type="entry name" value="S-adenosyl-L-methionine-dependent methyltransferases"/>
    <property type="match status" value="1"/>
</dbReference>